<feature type="domain" description="Tripartite ATP-independent periplasmic transporters DctQ component" evidence="10">
    <location>
        <begin position="24"/>
        <end position="152"/>
    </location>
</feature>
<dbReference type="STRING" id="1120975.SAMN02746064_02239"/>
<reference evidence="11 12" key="1">
    <citation type="submission" date="2016-11" db="EMBL/GenBank/DDBJ databases">
        <authorList>
            <person name="Jaros S."/>
            <person name="Januszkiewicz K."/>
            <person name="Wedrychowicz H."/>
        </authorList>
    </citation>
    <scope>NUCLEOTIDE SEQUENCE [LARGE SCALE GENOMIC DNA]</scope>
    <source>
        <strain evidence="11 12">DSM 14828</strain>
    </source>
</reference>
<dbReference type="OrthoDB" id="9814265at2"/>
<evidence type="ECO:0000256" key="2">
    <source>
        <dbReference type="ARBA" id="ARBA00022448"/>
    </source>
</evidence>
<dbReference type="Proteomes" id="UP000184251">
    <property type="component" value="Unassembled WGS sequence"/>
</dbReference>
<evidence type="ECO:0000256" key="7">
    <source>
        <dbReference type="ARBA" id="ARBA00023136"/>
    </source>
</evidence>
<keyword evidence="4" id="KW-0997">Cell inner membrane</keyword>
<keyword evidence="2" id="KW-0813">Transport</keyword>
<dbReference type="AlphaFoldDB" id="A0A1M5A7P5"/>
<dbReference type="EMBL" id="FQTU01000026">
    <property type="protein sequence ID" value="SHF25862.1"/>
    <property type="molecule type" value="Genomic_DNA"/>
</dbReference>
<evidence type="ECO:0000313" key="12">
    <source>
        <dbReference type="Proteomes" id="UP000184251"/>
    </source>
</evidence>
<evidence type="ECO:0000256" key="9">
    <source>
        <dbReference type="SAM" id="Phobius"/>
    </source>
</evidence>
<evidence type="ECO:0000256" key="1">
    <source>
        <dbReference type="ARBA" id="ARBA00004429"/>
    </source>
</evidence>
<evidence type="ECO:0000259" key="10">
    <source>
        <dbReference type="Pfam" id="PF04290"/>
    </source>
</evidence>
<sequence>MGRLFKIFDTLVKVATGGLFVSFIGIIWMQVFSRYVLNNSITWAEEFARYSFVWMIFLAGGIALDKRAYMGLDIIFNFFSDKKKKIIVLFTDVCVISFLVFLGSAGYEIVGRTMRQTSPALRIPLGYAYSAIPVGCLIMLIYAVRRMYVDIRNGKQETMASKATKQI</sequence>
<dbReference type="RefSeq" id="WP_073272253.1">
    <property type="nucleotide sequence ID" value="NZ_FQTU01000026.1"/>
</dbReference>
<name>A0A1M5A7P5_9FIRM</name>
<dbReference type="GO" id="GO:0005886">
    <property type="term" value="C:plasma membrane"/>
    <property type="evidence" value="ECO:0007669"/>
    <property type="project" value="UniProtKB-SubCell"/>
</dbReference>
<keyword evidence="7 9" id="KW-0472">Membrane</keyword>
<comment type="subcellular location">
    <subcellularLocation>
        <location evidence="1">Cell inner membrane</location>
        <topology evidence="1">Multi-pass membrane protein</topology>
    </subcellularLocation>
</comment>
<evidence type="ECO:0000313" key="11">
    <source>
        <dbReference type="EMBL" id="SHF25862.1"/>
    </source>
</evidence>
<gene>
    <name evidence="11" type="ORF">SAMN02746064_02239</name>
</gene>
<dbReference type="Pfam" id="PF04290">
    <property type="entry name" value="DctQ"/>
    <property type="match status" value="1"/>
</dbReference>
<evidence type="ECO:0000256" key="3">
    <source>
        <dbReference type="ARBA" id="ARBA00022475"/>
    </source>
</evidence>
<feature type="transmembrane region" description="Helical" evidence="9">
    <location>
        <begin position="12"/>
        <end position="32"/>
    </location>
</feature>
<dbReference type="InterPro" id="IPR007387">
    <property type="entry name" value="TRAP_DctQ"/>
</dbReference>
<evidence type="ECO:0000256" key="4">
    <source>
        <dbReference type="ARBA" id="ARBA00022519"/>
    </source>
</evidence>
<dbReference type="PANTHER" id="PTHR35011:SF2">
    <property type="entry name" value="2,3-DIKETO-L-GULONATE TRAP TRANSPORTER SMALL PERMEASE PROTEIN YIAM"/>
    <property type="match status" value="1"/>
</dbReference>
<feature type="transmembrane region" description="Helical" evidence="9">
    <location>
        <begin position="47"/>
        <end position="65"/>
    </location>
</feature>
<dbReference type="PANTHER" id="PTHR35011">
    <property type="entry name" value="2,3-DIKETO-L-GULONATE TRAP TRANSPORTER SMALL PERMEASE PROTEIN YIAM"/>
    <property type="match status" value="1"/>
</dbReference>
<feature type="transmembrane region" description="Helical" evidence="9">
    <location>
        <begin position="86"/>
        <end position="107"/>
    </location>
</feature>
<protein>
    <submittedName>
        <fullName evidence="11">TRAP-type C4-dicarboxylate transport system, small permease component</fullName>
    </submittedName>
</protein>
<keyword evidence="6 9" id="KW-1133">Transmembrane helix</keyword>
<evidence type="ECO:0000256" key="5">
    <source>
        <dbReference type="ARBA" id="ARBA00022692"/>
    </source>
</evidence>
<evidence type="ECO:0000256" key="6">
    <source>
        <dbReference type="ARBA" id="ARBA00022989"/>
    </source>
</evidence>
<dbReference type="GO" id="GO:0015740">
    <property type="term" value="P:C4-dicarboxylate transport"/>
    <property type="evidence" value="ECO:0007669"/>
    <property type="project" value="TreeGrafter"/>
</dbReference>
<accession>A0A1M5A7P5</accession>
<dbReference type="GO" id="GO:0022857">
    <property type="term" value="F:transmembrane transporter activity"/>
    <property type="evidence" value="ECO:0007669"/>
    <property type="project" value="TreeGrafter"/>
</dbReference>
<dbReference type="InterPro" id="IPR055348">
    <property type="entry name" value="DctQ"/>
</dbReference>
<keyword evidence="3" id="KW-1003">Cell membrane</keyword>
<keyword evidence="5 9" id="KW-0812">Transmembrane</keyword>
<keyword evidence="12" id="KW-1185">Reference proteome</keyword>
<proteinExistence type="inferred from homology"/>
<organism evidence="11 12">
    <name type="scientific">Alkalibacter saccharofermentans DSM 14828</name>
    <dbReference type="NCBI Taxonomy" id="1120975"/>
    <lineage>
        <taxon>Bacteria</taxon>
        <taxon>Bacillati</taxon>
        <taxon>Bacillota</taxon>
        <taxon>Clostridia</taxon>
        <taxon>Eubacteriales</taxon>
        <taxon>Eubacteriaceae</taxon>
        <taxon>Alkalibacter</taxon>
    </lineage>
</organism>
<feature type="transmembrane region" description="Helical" evidence="9">
    <location>
        <begin position="127"/>
        <end position="144"/>
    </location>
</feature>
<evidence type="ECO:0000256" key="8">
    <source>
        <dbReference type="ARBA" id="ARBA00038436"/>
    </source>
</evidence>
<comment type="similarity">
    <text evidence="8">Belongs to the TRAP transporter small permease family.</text>
</comment>